<keyword evidence="1" id="KW-1133">Transmembrane helix</keyword>
<evidence type="ECO:0000313" key="2">
    <source>
        <dbReference type="EMBL" id="KZE73947.1"/>
    </source>
</evidence>
<evidence type="ECO:0000313" key="3">
    <source>
        <dbReference type="Proteomes" id="UP000076630"/>
    </source>
</evidence>
<feature type="transmembrane region" description="Helical" evidence="1">
    <location>
        <begin position="6"/>
        <end position="25"/>
    </location>
</feature>
<protein>
    <submittedName>
        <fullName evidence="2">Uncharacterized protein</fullName>
    </submittedName>
</protein>
<keyword evidence="3" id="KW-1185">Reference proteome</keyword>
<name>A0A163UW30_9FLAO</name>
<keyword evidence="1" id="KW-0472">Membrane</keyword>
<dbReference type="Proteomes" id="UP000076630">
    <property type="component" value="Unassembled WGS sequence"/>
</dbReference>
<dbReference type="EMBL" id="LQNU01000099">
    <property type="protein sequence ID" value="KZE73947.1"/>
    <property type="molecule type" value="Genomic_DNA"/>
</dbReference>
<keyword evidence="1" id="KW-0812">Transmembrane</keyword>
<evidence type="ECO:0000256" key="1">
    <source>
        <dbReference type="SAM" id="Phobius"/>
    </source>
</evidence>
<organism evidence="2 3">
    <name type="scientific">Myroides marinus</name>
    <dbReference type="NCBI Taxonomy" id="703342"/>
    <lineage>
        <taxon>Bacteria</taxon>
        <taxon>Pseudomonadati</taxon>
        <taxon>Bacteroidota</taxon>
        <taxon>Flavobacteriia</taxon>
        <taxon>Flavobacteriales</taxon>
        <taxon>Flavobacteriaceae</taxon>
        <taxon>Myroides</taxon>
    </lineage>
</organism>
<proteinExistence type="predicted"/>
<dbReference type="OrthoDB" id="1434667at2"/>
<sequence>MKTHYTTIYTSIFPFLLIGILLAACKSNTHTTRRVTDNNENIVIQGRVLVQGTDSVPLGLTTINIKNKWIWKDESQKAYGENKRVFVDKKGYYKITIEKGDTLMAIPNHIIYGRDVSKYTFANLDKSQIIDIKVKKDEAGYQNLINSNEVLKSNIENLIKNVDPEQLVSVRGTIKSKKTNQPLKNMDISSAFNNNVMGIGTYHLTDQFGNFDLKVPKGNLCSIQALSADAIRFTAYNDTIINLYL</sequence>
<dbReference type="PROSITE" id="PS51257">
    <property type="entry name" value="PROKAR_LIPOPROTEIN"/>
    <property type="match status" value="1"/>
</dbReference>
<dbReference type="AlphaFoldDB" id="A0A163UW30"/>
<reference evidence="2 3" key="1">
    <citation type="submission" date="2016-01" db="EMBL/GenBank/DDBJ databases">
        <title>Whole genome sequencing of Myroides marinus L41.</title>
        <authorList>
            <person name="Hong K.W."/>
        </authorList>
    </citation>
    <scope>NUCLEOTIDE SEQUENCE [LARGE SCALE GENOMIC DNA]</scope>
    <source>
        <strain evidence="2 3">L41</strain>
    </source>
</reference>
<accession>A0A163UW30</accession>
<comment type="caution">
    <text evidence="2">The sequence shown here is derived from an EMBL/GenBank/DDBJ whole genome shotgun (WGS) entry which is preliminary data.</text>
</comment>
<dbReference type="RefSeq" id="WP_038988299.1">
    <property type="nucleotide sequence ID" value="NZ_JWJO01000090.1"/>
</dbReference>
<gene>
    <name evidence="2" type="ORF">AV926_18135</name>
</gene>